<dbReference type="EMBL" id="MGFE01000020">
    <property type="protein sequence ID" value="OGL98438.1"/>
    <property type="molecule type" value="Genomic_DNA"/>
</dbReference>
<sequence>MSDRLRKLRERVDANQRVKTDEARVAWLNRASFETDGLLGPDEWIETLNAISQRLASRARISIVSAWFRAAGELAESVPDPQDRLYGITLSVHARNVGLRYEDARTFAELFQRYAELWEQMDRVQTDDPAEEACQFYEFVTNQLLNVETALEHPLDNDEVVDCEMLADPSVVVNAAYVFYCLLDALRQEADEDGGEVDEDLVSDCIVRGGHFLWAAFHAKRCGVDTEELASFVVSFDDWFVMMDELVGRQALAPDVLAAMRDCEAGNDMLSEDGPELVAMWRNEGLASILPLTEYLTQTLTAVEQNA</sequence>
<reference evidence="1 2" key="1">
    <citation type="journal article" date="2016" name="Nat. Commun.">
        <title>Thousands of microbial genomes shed light on interconnected biogeochemical processes in an aquifer system.</title>
        <authorList>
            <person name="Anantharaman K."/>
            <person name="Brown C.T."/>
            <person name="Hug L.A."/>
            <person name="Sharon I."/>
            <person name="Castelle C.J."/>
            <person name="Probst A.J."/>
            <person name="Thomas B.C."/>
            <person name="Singh A."/>
            <person name="Wilkins M.J."/>
            <person name="Karaoz U."/>
            <person name="Brodie E.L."/>
            <person name="Williams K.H."/>
            <person name="Hubbard S.S."/>
            <person name="Banfield J.F."/>
        </authorList>
    </citation>
    <scope>NUCLEOTIDE SEQUENCE [LARGE SCALE GENOMIC DNA]</scope>
</reference>
<evidence type="ECO:0000313" key="1">
    <source>
        <dbReference type="EMBL" id="OGL98438.1"/>
    </source>
</evidence>
<proteinExistence type="predicted"/>
<evidence type="ECO:0000313" key="2">
    <source>
        <dbReference type="Proteomes" id="UP000176501"/>
    </source>
</evidence>
<gene>
    <name evidence="1" type="ORF">A2304_01970</name>
</gene>
<protein>
    <submittedName>
        <fullName evidence="1">Uncharacterized protein</fullName>
    </submittedName>
</protein>
<comment type="caution">
    <text evidence="1">The sequence shown here is derived from an EMBL/GenBank/DDBJ whole genome shotgun (WGS) entry which is preliminary data.</text>
</comment>
<organism evidence="1 2">
    <name type="scientific">Candidatus Uhrbacteria bacterium RIFOXYB2_FULL_57_15</name>
    <dbReference type="NCBI Taxonomy" id="1802422"/>
    <lineage>
        <taxon>Bacteria</taxon>
        <taxon>Candidatus Uhriibacteriota</taxon>
    </lineage>
</organism>
<dbReference type="Proteomes" id="UP000176501">
    <property type="component" value="Unassembled WGS sequence"/>
</dbReference>
<accession>A0A1F7W7T1</accession>
<name>A0A1F7W7T1_9BACT</name>
<dbReference type="AlphaFoldDB" id="A0A1F7W7T1"/>